<accession>A0A9X9ACP4</accession>
<evidence type="ECO:0000313" key="1">
    <source>
        <dbReference type="EMBL" id="TKJ05806.1"/>
    </source>
</evidence>
<organism evidence="1 2">
    <name type="scientific">Bacillus cereus</name>
    <dbReference type="NCBI Taxonomy" id="1396"/>
    <lineage>
        <taxon>Bacteria</taxon>
        <taxon>Bacillati</taxon>
        <taxon>Bacillota</taxon>
        <taxon>Bacilli</taxon>
        <taxon>Bacillales</taxon>
        <taxon>Bacillaceae</taxon>
        <taxon>Bacillus</taxon>
        <taxon>Bacillus cereus group</taxon>
    </lineage>
</organism>
<dbReference type="EMBL" id="SZOH01000434">
    <property type="protein sequence ID" value="TKJ05806.1"/>
    <property type="molecule type" value="Genomic_DNA"/>
</dbReference>
<reference evidence="1 2" key="1">
    <citation type="journal article" date="2019" name="Environ. Microbiol.">
        <title>An active ?-lactamase is a part of an orchestrated cell wall stress resistance network of Bacillus subtilis and related rhizosphere species.</title>
        <authorList>
            <person name="Bucher T."/>
            <person name="Keren-Paz A."/>
            <person name="Hausser J."/>
            <person name="Olender T."/>
            <person name="Cytryn E."/>
            <person name="Kolodkin-Gal I."/>
        </authorList>
    </citation>
    <scope>NUCLEOTIDE SEQUENCE [LARGE SCALE GENOMIC DNA]</scope>
    <source>
        <strain evidence="1 2">I32</strain>
    </source>
</reference>
<evidence type="ECO:0000313" key="2">
    <source>
        <dbReference type="Proteomes" id="UP000308444"/>
    </source>
</evidence>
<sequence length="58" mass="7031">MKTGISYFERENLHEYVQKYAKKLAVLFHQENNRSKASDYFYLSHQAEEQNFEKEALK</sequence>
<proteinExistence type="predicted"/>
<dbReference type="Proteomes" id="UP000308444">
    <property type="component" value="Unassembled WGS sequence"/>
</dbReference>
<dbReference type="InterPro" id="IPR011990">
    <property type="entry name" value="TPR-like_helical_dom_sf"/>
</dbReference>
<comment type="caution">
    <text evidence="1">The sequence shown here is derived from an EMBL/GenBank/DDBJ whole genome shotgun (WGS) entry which is preliminary data.</text>
</comment>
<dbReference type="AlphaFoldDB" id="A0A9X9ACP4"/>
<name>A0A9X9ACP4_BACCE</name>
<protein>
    <submittedName>
        <fullName evidence="1">Response regulator</fullName>
    </submittedName>
</protein>
<gene>
    <name evidence="1" type="ORF">FC695_07885</name>
</gene>
<dbReference type="Gene3D" id="1.25.40.10">
    <property type="entry name" value="Tetratricopeptide repeat domain"/>
    <property type="match status" value="1"/>
</dbReference>